<organism evidence="2 3">
    <name type="scientific">Cohnella fermenti</name>
    <dbReference type="NCBI Taxonomy" id="2565925"/>
    <lineage>
        <taxon>Bacteria</taxon>
        <taxon>Bacillati</taxon>
        <taxon>Bacillota</taxon>
        <taxon>Bacilli</taxon>
        <taxon>Bacillales</taxon>
        <taxon>Paenibacillaceae</taxon>
        <taxon>Cohnella</taxon>
    </lineage>
</organism>
<keyword evidence="3" id="KW-1185">Reference proteome</keyword>
<reference evidence="2 3" key="1">
    <citation type="submission" date="2019-04" db="EMBL/GenBank/DDBJ databases">
        <title>Cohnella sp. nov. isolated from preserved vegetables.</title>
        <authorList>
            <person name="Lin S.-Y."/>
            <person name="Hung M.-H."/>
            <person name="Young C.-C."/>
        </authorList>
    </citation>
    <scope>NUCLEOTIDE SEQUENCE [LARGE SCALE GENOMIC DNA]</scope>
    <source>
        <strain evidence="2 3">CC-MHH1044</strain>
    </source>
</reference>
<dbReference type="RefSeq" id="WP_136371402.1">
    <property type="nucleotide sequence ID" value="NZ_SSOB01000025.1"/>
</dbReference>
<dbReference type="Proteomes" id="UP000310636">
    <property type="component" value="Unassembled WGS sequence"/>
</dbReference>
<evidence type="ECO:0000313" key="2">
    <source>
        <dbReference type="EMBL" id="THF76370.1"/>
    </source>
</evidence>
<dbReference type="Gene3D" id="3.10.450.490">
    <property type="match status" value="1"/>
</dbReference>
<proteinExistence type="predicted"/>
<feature type="signal peptide" evidence="1">
    <location>
        <begin position="1"/>
        <end position="23"/>
    </location>
</feature>
<accession>A0A4S4BQH6</accession>
<feature type="chain" id="PRO_5020381470" description="PepSY domain-containing protein" evidence="1">
    <location>
        <begin position="24"/>
        <end position="226"/>
    </location>
</feature>
<evidence type="ECO:0008006" key="4">
    <source>
        <dbReference type="Google" id="ProtNLM"/>
    </source>
</evidence>
<comment type="caution">
    <text evidence="2">The sequence shown here is derived from an EMBL/GenBank/DDBJ whole genome shotgun (WGS) entry which is preliminary data.</text>
</comment>
<gene>
    <name evidence="2" type="ORF">E6C55_19030</name>
</gene>
<dbReference type="AlphaFoldDB" id="A0A4S4BQH6"/>
<name>A0A4S4BQH6_9BACL</name>
<dbReference type="EMBL" id="SSOB01000025">
    <property type="protein sequence ID" value="THF76370.1"/>
    <property type="molecule type" value="Genomic_DNA"/>
</dbReference>
<protein>
    <recommendedName>
        <fullName evidence="4">PepSY domain-containing protein</fullName>
    </recommendedName>
</protein>
<dbReference type="OrthoDB" id="2380710at2"/>
<evidence type="ECO:0000256" key="1">
    <source>
        <dbReference type="SAM" id="SignalP"/>
    </source>
</evidence>
<evidence type="ECO:0000313" key="3">
    <source>
        <dbReference type="Proteomes" id="UP000310636"/>
    </source>
</evidence>
<keyword evidence="1" id="KW-0732">Signal</keyword>
<sequence length="226" mass="24868">MKLIAVILLSAALQLTPLQSALAGPPATSNPGLDRLNRISGGSLEVVWNEAARTPAVLAGMLSAPSNHSPEWIAGTFVQRNKKLYGLRYPDRDMRIVDVVRHPGSLTAVRFQLYLYDTPVWGDGLVVQIDERGVVRRAEGCVHYDLRKATFHRPKQAAVSEQRAAATAIASLRSSGVQVKTTSVQRYYLPNRPGIPLIYVVTLRLDDQGEHEVMIHALNNRVIAES</sequence>